<keyword evidence="1" id="KW-0472">Membrane</keyword>
<evidence type="ECO:0000259" key="2">
    <source>
        <dbReference type="Pfam" id="PF26273"/>
    </source>
</evidence>
<dbReference type="Proteomes" id="UP000554342">
    <property type="component" value="Unassembled WGS sequence"/>
</dbReference>
<accession>A0A840YUP0</accession>
<keyword evidence="1" id="KW-0812">Transmembrane</keyword>
<dbReference type="AlphaFoldDB" id="A0A840YUP0"/>
<feature type="transmembrane region" description="Helical" evidence="1">
    <location>
        <begin position="20"/>
        <end position="48"/>
    </location>
</feature>
<keyword evidence="1" id="KW-1133">Transmembrane helix</keyword>
<reference evidence="3 4" key="1">
    <citation type="submission" date="2020-08" db="EMBL/GenBank/DDBJ databases">
        <title>Genomic Encyclopedia of Type Strains, Phase IV (KMG-IV): sequencing the most valuable type-strain genomes for metagenomic binning, comparative biology and taxonomic classification.</title>
        <authorList>
            <person name="Goeker M."/>
        </authorList>
    </citation>
    <scope>NUCLEOTIDE SEQUENCE [LARGE SCALE GENOMIC DNA]</scope>
    <source>
        <strain evidence="3 4">DSM 27203</strain>
    </source>
</reference>
<sequence>MNNSNNQRPERQPDGFSPQYLGIGVALGVALGLAFGNIALGIAIGVALGAAFGSMRAGPTPDSEEEQP</sequence>
<keyword evidence="4" id="KW-1185">Reference proteome</keyword>
<protein>
    <submittedName>
        <fullName evidence="3">Large-conductance mechanosensitive channel</fullName>
    </submittedName>
</protein>
<evidence type="ECO:0000313" key="4">
    <source>
        <dbReference type="Proteomes" id="UP000554342"/>
    </source>
</evidence>
<comment type="caution">
    <text evidence="3">The sequence shown here is derived from an EMBL/GenBank/DDBJ whole genome shotgun (WGS) entry which is preliminary data.</text>
</comment>
<feature type="domain" description="Glycine zipper-like" evidence="2">
    <location>
        <begin position="20"/>
        <end position="53"/>
    </location>
</feature>
<evidence type="ECO:0000313" key="3">
    <source>
        <dbReference type="EMBL" id="MBB5717290.1"/>
    </source>
</evidence>
<dbReference type="Pfam" id="PF26273">
    <property type="entry name" value="Gly_zipper"/>
    <property type="match status" value="1"/>
</dbReference>
<gene>
    <name evidence="3" type="ORF">FHR23_000197</name>
</gene>
<name>A0A840YUP0_9SPHN</name>
<dbReference type="InterPro" id="IPR058598">
    <property type="entry name" value="Gly_zipper-like_dom"/>
</dbReference>
<dbReference type="EMBL" id="JACIJI010000001">
    <property type="protein sequence ID" value="MBB5717290.1"/>
    <property type="molecule type" value="Genomic_DNA"/>
</dbReference>
<dbReference type="RefSeq" id="WP_184002236.1">
    <property type="nucleotide sequence ID" value="NZ_BAABIF010000004.1"/>
</dbReference>
<evidence type="ECO:0000256" key="1">
    <source>
        <dbReference type="SAM" id="Phobius"/>
    </source>
</evidence>
<proteinExistence type="predicted"/>
<organism evidence="3 4">
    <name type="scientific">Stakelama sediminis</name>
    <dbReference type="NCBI Taxonomy" id="463200"/>
    <lineage>
        <taxon>Bacteria</taxon>
        <taxon>Pseudomonadati</taxon>
        <taxon>Pseudomonadota</taxon>
        <taxon>Alphaproteobacteria</taxon>
        <taxon>Sphingomonadales</taxon>
        <taxon>Sphingomonadaceae</taxon>
        <taxon>Stakelama</taxon>
    </lineage>
</organism>